<protein>
    <submittedName>
        <fullName evidence="1">Uncharacterized protein</fullName>
    </submittedName>
</protein>
<keyword evidence="2" id="KW-1185">Reference proteome</keyword>
<organism evidence="1 2">
    <name type="scientific">Pisolithus tinctorius Marx 270</name>
    <dbReference type="NCBI Taxonomy" id="870435"/>
    <lineage>
        <taxon>Eukaryota</taxon>
        <taxon>Fungi</taxon>
        <taxon>Dikarya</taxon>
        <taxon>Basidiomycota</taxon>
        <taxon>Agaricomycotina</taxon>
        <taxon>Agaricomycetes</taxon>
        <taxon>Agaricomycetidae</taxon>
        <taxon>Boletales</taxon>
        <taxon>Sclerodermatineae</taxon>
        <taxon>Pisolithaceae</taxon>
        <taxon>Pisolithus</taxon>
    </lineage>
</organism>
<dbReference type="OrthoDB" id="10482786at2759"/>
<proteinExistence type="predicted"/>
<dbReference type="EMBL" id="KN831998">
    <property type="protein sequence ID" value="KIO00200.1"/>
    <property type="molecule type" value="Genomic_DNA"/>
</dbReference>
<evidence type="ECO:0000313" key="2">
    <source>
        <dbReference type="Proteomes" id="UP000054217"/>
    </source>
</evidence>
<accession>A0A0C3NGM0</accession>
<dbReference type="HOGENOM" id="CLU_1982477_0_0_1"/>
<sequence>MSSTLLRDDKRSSLLDGCADPSAPALLPLILRAILNQMILEEFIYNGGRIIAFDDFSCALSLGQICRNYLFTPGMTCEPVLRISADDCLFKKVSSIQHPTSIFNVVLGDFTHARKLDILVMSKDVQ</sequence>
<dbReference type="AlphaFoldDB" id="A0A0C3NGM0"/>
<dbReference type="Proteomes" id="UP000054217">
    <property type="component" value="Unassembled WGS sequence"/>
</dbReference>
<evidence type="ECO:0000313" key="1">
    <source>
        <dbReference type="EMBL" id="KIO00200.1"/>
    </source>
</evidence>
<reference evidence="2" key="2">
    <citation type="submission" date="2015-01" db="EMBL/GenBank/DDBJ databases">
        <title>Evolutionary Origins and Diversification of the Mycorrhizal Mutualists.</title>
        <authorList>
            <consortium name="DOE Joint Genome Institute"/>
            <consortium name="Mycorrhizal Genomics Consortium"/>
            <person name="Kohler A."/>
            <person name="Kuo A."/>
            <person name="Nagy L.G."/>
            <person name="Floudas D."/>
            <person name="Copeland A."/>
            <person name="Barry K.W."/>
            <person name="Cichocki N."/>
            <person name="Veneault-Fourrey C."/>
            <person name="LaButti K."/>
            <person name="Lindquist E.A."/>
            <person name="Lipzen A."/>
            <person name="Lundell T."/>
            <person name="Morin E."/>
            <person name="Murat C."/>
            <person name="Riley R."/>
            <person name="Ohm R."/>
            <person name="Sun H."/>
            <person name="Tunlid A."/>
            <person name="Henrissat B."/>
            <person name="Grigoriev I.V."/>
            <person name="Hibbett D.S."/>
            <person name="Martin F."/>
        </authorList>
    </citation>
    <scope>NUCLEOTIDE SEQUENCE [LARGE SCALE GENOMIC DNA]</scope>
    <source>
        <strain evidence="2">Marx 270</strain>
    </source>
</reference>
<reference evidence="1 2" key="1">
    <citation type="submission" date="2014-04" db="EMBL/GenBank/DDBJ databases">
        <authorList>
            <consortium name="DOE Joint Genome Institute"/>
            <person name="Kuo A."/>
            <person name="Kohler A."/>
            <person name="Costa M.D."/>
            <person name="Nagy L.G."/>
            <person name="Floudas D."/>
            <person name="Copeland A."/>
            <person name="Barry K.W."/>
            <person name="Cichocki N."/>
            <person name="Veneault-Fourrey C."/>
            <person name="LaButti K."/>
            <person name="Lindquist E.A."/>
            <person name="Lipzen A."/>
            <person name="Lundell T."/>
            <person name="Morin E."/>
            <person name="Murat C."/>
            <person name="Sun H."/>
            <person name="Tunlid A."/>
            <person name="Henrissat B."/>
            <person name="Grigoriev I.V."/>
            <person name="Hibbett D.S."/>
            <person name="Martin F."/>
            <person name="Nordberg H.P."/>
            <person name="Cantor M.N."/>
            <person name="Hua S.X."/>
        </authorList>
    </citation>
    <scope>NUCLEOTIDE SEQUENCE [LARGE SCALE GENOMIC DNA]</scope>
    <source>
        <strain evidence="1 2">Marx 270</strain>
    </source>
</reference>
<gene>
    <name evidence="1" type="ORF">M404DRAFT_29807</name>
</gene>
<dbReference type="InParanoid" id="A0A0C3NGM0"/>
<name>A0A0C3NGM0_PISTI</name>